<dbReference type="AlphaFoldDB" id="A0A1C6V300"/>
<protein>
    <submittedName>
        <fullName evidence="2">Uncharacterized protein</fullName>
    </submittedName>
</protein>
<feature type="compositionally biased region" description="Low complexity" evidence="1">
    <location>
        <begin position="104"/>
        <end position="123"/>
    </location>
</feature>
<organism evidence="2 3">
    <name type="scientific">Micromonospora yangpuensis</name>
    <dbReference type="NCBI Taxonomy" id="683228"/>
    <lineage>
        <taxon>Bacteria</taxon>
        <taxon>Bacillati</taxon>
        <taxon>Actinomycetota</taxon>
        <taxon>Actinomycetes</taxon>
        <taxon>Micromonosporales</taxon>
        <taxon>Micromonosporaceae</taxon>
        <taxon>Micromonospora</taxon>
    </lineage>
</organism>
<dbReference type="Proteomes" id="UP000198937">
    <property type="component" value="Unassembled WGS sequence"/>
</dbReference>
<evidence type="ECO:0000256" key="1">
    <source>
        <dbReference type="SAM" id="MobiDB-lite"/>
    </source>
</evidence>
<dbReference type="STRING" id="683228.GA0070617_4427"/>
<sequence>MAGPSEPGSALHHPEFGDLRNPANAQKLQDHLVATVAASNAAAGTPQEQQFINELLQHKRGYRDAVRFHTGADGLTGANRSILDTSQAAVLSSTGSGQPATQGSSASRPASSATAAQSTTHQR</sequence>
<accession>A0A1C6V300</accession>
<dbReference type="EMBL" id="FMIA01000002">
    <property type="protein sequence ID" value="SCL60608.1"/>
    <property type="molecule type" value="Genomic_DNA"/>
</dbReference>
<evidence type="ECO:0000313" key="3">
    <source>
        <dbReference type="Proteomes" id="UP000198937"/>
    </source>
</evidence>
<feature type="region of interest" description="Disordered" evidence="1">
    <location>
        <begin position="89"/>
        <end position="123"/>
    </location>
</feature>
<gene>
    <name evidence="2" type="ORF">GA0070617_4427</name>
</gene>
<name>A0A1C6V300_9ACTN</name>
<feature type="compositionally biased region" description="Polar residues" evidence="1">
    <location>
        <begin position="89"/>
        <end position="103"/>
    </location>
</feature>
<keyword evidence="3" id="KW-1185">Reference proteome</keyword>
<evidence type="ECO:0000313" key="2">
    <source>
        <dbReference type="EMBL" id="SCL60608.1"/>
    </source>
</evidence>
<reference evidence="3" key="1">
    <citation type="submission" date="2016-06" db="EMBL/GenBank/DDBJ databases">
        <authorList>
            <person name="Varghese N."/>
            <person name="Submissions Spin"/>
        </authorList>
    </citation>
    <scope>NUCLEOTIDE SEQUENCE [LARGE SCALE GENOMIC DNA]</scope>
    <source>
        <strain evidence="3">DSM 45577</strain>
    </source>
</reference>
<proteinExistence type="predicted"/>
<feature type="region of interest" description="Disordered" evidence="1">
    <location>
        <begin position="1"/>
        <end position="24"/>
    </location>
</feature>